<sequence>MPAAHSAAVICLALSLALAWAHARSHARAQPPLKLAASAAFLVVALAAGALDSDYGRLVLVALGLGAVGDALLLSRRSPLFLAGLGTFLVAHAVYAIAFALQPQDLAWLIGGAIAMAVVAVIVLRWLWARLRSVYQLAVPAYVLAIGAMVATAMGTAAATGHAGIAAGALAFAASDVAVARERFVVASPANKIWGLPLYYLGKVLLALSVALS</sequence>
<comment type="subcellular location">
    <subcellularLocation>
        <location evidence="1">Membrane</location>
        <topology evidence="1">Multi-pass membrane protein</topology>
    </subcellularLocation>
</comment>
<proteinExistence type="inferred from homology"/>
<evidence type="ECO:0000256" key="2">
    <source>
        <dbReference type="ARBA" id="ARBA00007375"/>
    </source>
</evidence>
<keyword evidence="9" id="KW-1185">Reference proteome</keyword>
<organism evidence="8 9">
    <name type="scientific">Agrilutibacter solisilvae</name>
    <dbReference type="NCBI Taxonomy" id="2763317"/>
    <lineage>
        <taxon>Bacteria</taxon>
        <taxon>Pseudomonadati</taxon>
        <taxon>Pseudomonadota</taxon>
        <taxon>Gammaproteobacteria</taxon>
        <taxon>Lysobacterales</taxon>
        <taxon>Lysobacteraceae</taxon>
        <taxon>Agrilutibacter</taxon>
    </lineage>
</organism>
<keyword evidence="3 6" id="KW-0812">Transmembrane</keyword>
<keyword evidence="4 6" id="KW-1133">Transmembrane helix</keyword>
<feature type="transmembrane region" description="Helical" evidence="6">
    <location>
        <begin position="58"/>
        <end position="74"/>
    </location>
</feature>
<evidence type="ECO:0000256" key="6">
    <source>
        <dbReference type="SAM" id="Phobius"/>
    </source>
</evidence>
<comment type="similarity">
    <text evidence="2">Belongs to the TMEM86 family.</text>
</comment>
<feature type="chain" id="PRO_5037064466" evidence="7">
    <location>
        <begin position="30"/>
        <end position="213"/>
    </location>
</feature>
<feature type="transmembrane region" description="Helical" evidence="6">
    <location>
        <begin position="80"/>
        <end position="101"/>
    </location>
</feature>
<dbReference type="GO" id="GO:0016020">
    <property type="term" value="C:membrane"/>
    <property type="evidence" value="ECO:0007669"/>
    <property type="project" value="UniProtKB-SubCell"/>
</dbReference>
<evidence type="ECO:0000313" key="8">
    <source>
        <dbReference type="EMBL" id="QSX79478.1"/>
    </source>
</evidence>
<accession>A0A975ATN0</accession>
<dbReference type="PANTHER" id="PTHR31885">
    <property type="entry name" value="GH04784P"/>
    <property type="match status" value="1"/>
</dbReference>
<feature type="signal peptide" evidence="7">
    <location>
        <begin position="1"/>
        <end position="29"/>
    </location>
</feature>
<reference evidence="8 9" key="1">
    <citation type="submission" date="2021-03" db="EMBL/GenBank/DDBJ databases">
        <title>Lysobacter sp. nov. isolated from soil of gangwondo yeongwol, south Korea.</title>
        <authorList>
            <person name="Kim K.R."/>
            <person name="Kim K.H."/>
            <person name="Jeon C.O."/>
        </authorList>
    </citation>
    <scope>NUCLEOTIDE SEQUENCE [LARGE SCALE GENOMIC DNA]</scope>
    <source>
        <strain evidence="8 9">R19</strain>
    </source>
</reference>
<evidence type="ECO:0000313" key="9">
    <source>
        <dbReference type="Proteomes" id="UP000639274"/>
    </source>
</evidence>
<dbReference type="Pfam" id="PF07947">
    <property type="entry name" value="YhhN"/>
    <property type="match status" value="1"/>
</dbReference>
<keyword evidence="5 6" id="KW-0472">Membrane</keyword>
<protein>
    <submittedName>
        <fullName evidence="8">Lysoplasmalogenase</fullName>
    </submittedName>
</protein>
<dbReference type="EMBL" id="CP071518">
    <property type="protein sequence ID" value="QSX79478.1"/>
    <property type="molecule type" value="Genomic_DNA"/>
</dbReference>
<name>A0A975ATN0_9GAMM</name>
<evidence type="ECO:0000256" key="4">
    <source>
        <dbReference type="ARBA" id="ARBA00022989"/>
    </source>
</evidence>
<feature type="transmembrane region" description="Helical" evidence="6">
    <location>
        <begin position="193"/>
        <end position="212"/>
    </location>
</feature>
<dbReference type="GO" id="GO:0016787">
    <property type="term" value="F:hydrolase activity"/>
    <property type="evidence" value="ECO:0007669"/>
    <property type="project" value="TreeGrafter"/>
</dbReference>
<dbReference type="PANTHER" id="PTHR31885:SF6">
    <property type="entry name" value="GH04784P"/>
    <property type="match status" value="1"/>
</dbReference>
<dbReference type="Proteomes" id="UP000639274">
    <property type="component" value="Chromosome"/>
</dbReference>
<gene>
    <name evidence="8" type="ORF">I8J32_006350</name>
</gene>
<dbReference type="RefSeq" id="WP_207526830.1">
    <property type="nucleotide sequence ID" value="NZ_CP071518.1"/>
</dbReference>
<feature type="transmembrane region" description="Helical" evidence="6">
    <location>
        <begin position="108"/>
        <end position="128"/>
    </location>
</feature>
<feature type="transmembrane region" description="Helical" evidence="6">
    <location>
        <begin position="33"/>
        <end position="51"/>
    </location>
</feature>
<dbReference type="KEGG" id="lsf:I8J32_006350"/>
<keyword evidence="7" id="KW-0732">Signal</keyword>
<evidence type="ECO:0000256" key="3">
    <source>
        <dbReference type="ARBA" id="ARBA00022692"/>
    </source>
</evidence>
<evidence type="ECO:0000256" key="1">
    <source>
        <dbReference type="ARBA" id="ARBA00004141"/>
    </source>
</evidence>
<dbReference type="InterPro" id="IPR012506">
    <property type="entry name" value="TMEM86B-like"/>
</dbReference>
<evidence type="ECO:0000256" key="5">
    <source>
        <dbReference type="ARBA" id="ARBA00023136"/>
    </source>
</evidence>
<evidence type="ECO:0000256" key="7">
    <source>
        <dbReference type="SAM" id="SignalP"/>
    </source>
</evidence>
<dbReference type="AlphaFoldDB" id="A0A975ATN0"/>